<dbReference type="PANTHER" id="PTHR47186">
    <property type="entry name" value="LEUCINE-RICH REPEAT-CONTAINING PROTEIN 57"/>
    <property type="match status" value="1"/>
</dbReference>
<name>A0ABD3FL88_9STRA</name>
<dbReference type="AlphaFoldDB" id="A0ABD3FL88"/>
<gene>
    <name evidence="1" type="ORF">V7S43_007221</name>
</gene>
<dbReference type="PANTHER" id="PTHR47186:SF3">
    <property type="entry name" value="OS09G0267800 PROTEIN"/>
    <property type="match status" value="1"/>
</dbReference>
<dbReference type="Gene3D" id="3.80.10.10">
    <property type="entry name" value="Ribonuclease Inhibitor"/>
    <property type="match status" value="1"/>
</dbReference>
<proteinExistence type="predicted"/>
<keyword evidence="2" id="KW-1185">Reference proteome</keyword>
<evidence type="ECO:0000313" key="2">
    <source>
        <dbReference type="Proteomes" id="UP001632037"/>
    </source>
</evidence>
<protein>
    <submittedName>
        <fullName evidence="1">Uncharacterized protein</fullName>
    </submittedName>
</protein>
<reference evidence="1 2" key="1">
    <citation type="submission" date="2024-09" db="EMBL/GenBank/DDBJ databases">
        <title>Genome sequencing and assembly of Phytophthora oleae, isolate VK10A, causative agent of rot of olive drupes.</title>
        <authorList>
            <person name="Conti Taguali S."/>
            <person name="Riolo M."/>
            <person name="La Spada F."/>
            <person name="Cacciola S.O."/>
            <person name="Dionisio G."/>
        </authorList>
    </citation>
    <scope>NUCLEOTIDE SEQUENCE [LARGE SCALE GENOMIC DNA]</scope>
    <source>
        <strain evidence="1 2">VK10A</strain>
    </source>
</reference>
<dbReference type="Proteomes" id="UP001632037">
    <property type="component" value="Unassembled WGS sequence"/>
</dbReference>
<dbReference type="SUPFAM" id="SSF52058">
    <property type="entry name" value="L domain-like"/>
    <property type="match status" value="1"/>
</dbReference>
<sequence>MRKYKRCVVPSYHRNFGQQDCTCLVFADHQIAPTSYAEWTDPEDTTANLAELAKAGRLRIVQIIDRAVPSLPEELKNCEELEQLILAYIKMAALPEWLSEFSQLEYIHIEGDFTSRRLTNIPDGIFDNMPHLSFLHLGGIPNVEKLPSLSKLSGLRYLTLAVMTSLKELPSFEGLSSVTDLAIISASQVATLPSLTPLVTLASIAILPKSAVCCNGYLSGTCNLAKTQCLPVASDKFSMSCTDERLSEEDQATLALYGSPVCPNLEVEDHEAAAPSKHSTDELCGGVNYSQWGTGNLLQHPNDGHQLRYNRRFCRHAQASN</sequence>
<dbReference type="InterPro" id="IPR032675">
    <property type="entry name" value="LRR_dom_sf"/>
</dbReference>
<accession>A0ABD3FL88</accession>
<dbReference type="EMBL" id="JBIMZQ010000013">
    <property type="protein sequence ID" value="KAL3667668.1"/>
    <property type="molecule type" value="Genomic_DNA"/>
</dbReference>
<organism evidence="1 2">
    <name type="scientific">Phytophthora oleae</name>
    <dbReference type="NCBI Taxonomy" id="2107226"/>
    <lineage>
        <taxon>Eukaryota</taxon>
        <taxon>Sar</taxon>
        <taxon>Stramenopiles</taxon>
        <taxon>Oomycota</taxon>
        <taxon>Peronosporomycetes</taxon>
        <taxon>Peronosporales</taxon>
        <taxon>Peronosporaceae</taxon>
        <taxon>Phytophthora</taxon>
    </lineage>
</organism>
<evidence type="ECO:0000313" key="1">
    <source>
        <dbReference type="EMBL" id="KAL3667668.1"/>
    </source>
</evidence>
<comment type="caution">
    <text evidence="1">The sequence shown here is derived from an EMBL/GenBank/DDBJ whole genome shotgun (WGS) entry which is preliminary data.</text>
</comment>